<feature type="domain" description="Glycoside hydrolase 35 catalytic" evidence="7">
    <location>
        <begin position="52"/>
        <end position="363"/>
    </location>
</feature>
<dbReference type="SUPFAM" id="SSF49785">
    <property type="entry name" value="Galactose-binding domain-like"/>
    <property type="match status" value="1"/>
</dbReference>
<dbReference type="Gene3D" id="2.60.120.260">
    <property type="entry name" value="Galactose-binding domain-like"/>
    <property type="match status" value="2"/>
</dbReference>
<evidence type="ECO:0000256" key="4">
    <source>
        <dbReference type="RuleBase" id="RU000675"/>
    </source>
</evidence>
<dbReference type="GO" id="GO:0004565">
    <property type="term" value="F:beta-galactosidase activity"/>
    <property type="evidence" value="ECO:0007669"/>
    <property type="project" value="UniProtKB-EC"/>
</dbReference>
<dbReference type="Pfam" id="PF01301">
    <property type="entry name" value="Glyco_hydro_35"/>
    <property type="match status" value="1"/>
</dbReference>
<feature type="signal peptide" evidence="6">
    <location>
        <begin position="1"/>
        <end position="19"/>
    </location>
</feature>
<dbReference type="Gene3D" id="3.20.20.80">
    <property type="entry name" value="Glycosidases"/>
    <property type="match status" value="1"/>
</dbReference>
<reference evidence="10 11" key="1">
    <citation type="submission" date="2024-06" db="EMBL/GenBank/DDBJ databases">
        <authorList>
            <person name="Woo H."/>
        </authorList>
    </citation>
    <scope>NUCLEOTIDE SEQUENCE [LARGE SCALE GENOMIC DNA]</scope>
    <source>
        <strain evidence="10 11">Si-c</strain>
    </source>
</reference>
<feature type="chain" id="PRO_5047262208" description="Beta-galactosidase" evidence="6">
    <location>
        <begin position="20"/>
        <end position="626"/>
    </location>
</feature>
<name>A0ABV3QAV1_9GAMM</name>
<keyword evidence="3 4" id="KW-0326">Glycosidase</keyword>
<dbReference type="InterPro" id="IPR048913">
    <property type="entry name" value="BetaGal_gal-bd"/>
</dbReference>
<dbReference type="Proteomes" id="UP001556220">
    <property type="component" value="Unassembled WGS sequence"/>
</dbReference>
<dbReference type="InterPro" id="IPR031330">
    <property type="entry name" value="Gly_Hdrlase_35_cat"/>
</dbReference>
<keyword evidence="6" id="KW-0732">Signal</keyword>
<dbReference type="EC" id="3.2.1.23" evidence="4"/>
<dbReference type="InterPro" id="IPR001944">
    <property type="entry name" value="Glycoside_Hdrlase_35"/>
</dbReference>
<evidence type="ECO:0000256" key="1">
    <source>
        <dbReference type="ARBA" id="ARBA00009809"/>
    </source>
</evidence>
<dbReference type="InterPro" id="IPR026283">
    <property type="entry name" value="B-gal_1-like"/>
</dbReference>
<proteinExistence type="inferred from homology"/>
<sequence>MQRRTFLRLSVLTPLALGAGWRAGNLRAAAAATAGIKPDGRPHRFELSAQHFLLDGKPFQIRSGEMHPIRIPAEYWRHRIRMAKAMGLNTISIYLMWNALESAPGEFDLTTGNRDFAKFIRLCQEEGMWVYLRPGPYICGEWDFGGLPPYLLRHPHIRVRDKDDADYMAAVRRYIATVAPVVKPLLAENGGPILMVQVENEYASFGHDLAYLEAIHALWQQHGVHGPFSISDGLEQVRKAKTYLPGTALGLDGDTDFAGAQAIAGEMPVWMGEGYPGWITHWGDKDFSRGDFAGTLGKLLAEGRSFNMYVVHGGSNFGFGAGANANGDYSHFQPVITSYDYGAPIDEHGAPTVDYHTFRKMLAAHAAQPLPEVPVTPPMAGFAPFTPQPYAALWDNLPVAKQVRRPQPNELLFGQDHGMVLYRRPLKGGGELTVDGVRDYATVFHGGRYVDYLSRVQHPKLHAGNRLQLPASHGEAPLEILVDSFGHVGFGQAMADRKGIVGEVRLGGQPLEGWEAVSLPLDGKWLASLRPLRGKPARPGVFFKAGLALQKPTDCYFDMADWAKGYLWVNGRLLGRYWNLGPQQRLYCPASWLRAGDNEVLVFDLHRTEAASIRGTETLKDETPAS</sequence>
<evidence type="ECO:0000256" key="3">
    <source>
        <dbReference type="ARBA" id="ARBA00023295"/>
    </source>
</evidence>
<dbReference type="RefSeq" id="WP_367852980.1">
    <property type="nucleotide sequence ID" value="NZ_JBFOHK010000001.1"/>
</dbReference>
<dbReference type="PROSITE" id="PS01182">
    <property type="entry name" value="GLYCOSYL_HYDROL_F35"/>
    <property type="match status" value="1"/>
</dbReference>
<dbReference type="PANTHER" id="PTHR23421">
    <property type="entry name" value="BETA-GALACTOSIDASE RELATED"/>
    <property type="match status" value="1"/>
</dbReference>
<comment type="catalytic activity">
    <reaction evidence="4">
        <text>Hydrolysis of terminal non-reducing beta-D-galactose residues in beta-D-galactosides.</text>
        <dbReference type="EC" id="3.2.1.23"/>
    </reaction>
</comment>
<keyword evidence="11" id="KW-1185">Reference proteome</keyword>
<protein>
    <recommendedName>
        <fullName evidence="4">Beta-galactosidase</fullName>
        <ecNumber evidence="4">3.2.1.23</ecNumber>
    </recommendedName>
</protein>
<evidence type="ECO:0000256" key="5">
    <source>
        <dbReference type="RuleBase" id="RU003679"/>
    </source>
</evidence>
<dbReference type="InterPro" id="IPR048912">
    <property type="entry name" value="BetaGal1-like_ABD1"/>
</dbReference>
<dbReference type="PRINTS" id="PR00742">
    <property type="entry name" value="GLHYDRLASE35"/>
</dbReference>
<evidence type="ECO:0000259" key="9">
    <source>
        <dbReference type="Pfam" id="PF21467"/>
    </source>
</evidence>
<comment type="caution">
    <text evidence="10">The sequence shown here is derived from an EMBL/GenBank/DDBJ whole genome shotgun (WGS) entry which is preliminary data.</text>
</comment>
<gene>
    <name evidence="10" type="ORF">ABQJ54_04060</name>
</gene>
<dbReference type="InterPro" id="IPR017853">
    <property type="entry name" value="GH"/>
</dbReference>
<keyword evidence="2 4" id="KW-0378">Hydrolase</keyword>
<evidence type="ECO:0000313" key="11">
    <source>
        <dbReference type="Proteomes" id="UP001556220"/>
    </source>
</evidence>
<organism evidence="10 11">
    <name type="scientific">Rhodanobacter lycopersici</name>
    <dbReference type="NCBI Taxonomy" id="3162487"/>
    <lineage>
        <taxon>Bacteria</taxon>
        <taxon>Pseudomonadati</taxon>
        <taxon>Pseudomonadota</taxon>
        <taxon>Gammaproteobacteria</taxon>
        <taxon>Lysobacterales</taxon>
        <taxon>Rhodanobacteraceae</taxon>
        <taxon>Rhodanobacter</taxon>
    </lineage>
</organism>
<evidence type="ECO:0000259" key="7">
    <source>
        <dbReference type="Pfam" id="PF01301"/>
    </source>
</evidence>
<dbReference type="InterPro" id="IPR008979">
    <property type="entry name" value="Galactose-bd-like_sf"/>
</dbReference>
<dbReference type="SUPFAM" id="SSF51445">
    <property type="entry name" value="(Trans)glycosidases"/>
    <property type="match status" value="1"/>
</dbReference>
<dbReference type="Pfam" id="PF21317">
    <property type="entry name" value="BetaGal_ABD_1"/>
    <property type="match status" value="1"/>
</dbReference>
<feature type="domain" description="Beta-galactosidase galactose-binding" evidence="9">
    <location>
        <begin position="541"/>
        <end position="598"/>
    </location>
</feature>
<evidence type="ECO:0000256" key="2">
    <source>
        <dbReference type="ARBA" id="ARBA00022801"/>
    </source>
</evidence>
<dbReference type="Pfam" id="PF21467">
    <property type="entry name" value="BetaGal_gal-bd"/>
    <property type="match status" value="1"/>
</dbReference>
<dbReference type="InterPro" id="IPR019801">
    <property type="entry name" value="Glyco_hydro_35_CS"/>
</dbReference>
<feature type="domain" description="Beta-galactosidase 1-like first all-beta" evidence="8">
    <location>
        <begin position="414"/>
        <end position="519"/>
    </location>
</feature>
<evidence type="ECO:0000256" key="6">
    <source>
        <dbReference type="SAM" id="SignalP"/>
    </source>
</evidence>
<dbReference type="PIRSF" id="PIRSF006336">
    <property type="entry name" value="B-gal"/>
    <property type="match status" value="1"/>
</dbReference>
<dbReference type="EMBL" id="JBFOHK010000001">
    <property type="protein sequence ID" value="MEW9570912.1"/>
    <property type="molecule type" value="Genomic_DNA"/>
</dbReference>
<evidence type="ECO:0000259" key="8">
    <source>
        <dbReference type="Pfam" id="PF21317"/>
    </source>
</evidence>
<evidence type="ECO:0000313" key="10">
    <source>
        <dbReference type="EMBL" id="MEW9570912.1"/>
    </source>
</evidence>
<accession>A0ABV3QAV1</accession>
<comment type="similarity">
    <text evidence="1 5">Belongs to the glycosyl hydrolase 35 family.</text>
</comment>